<gene>
    <name evidence="1" type="ORF">BCR38DRAFT_460881</name>
</gene>
<protein>
    <submittedName>
        <fullName evidence="1">Uncharacterized protein</fullName>
    </submittedName>
</protein>
<dbReference type="OrthoDB" id="5243723at2759"/>
<dbReference type="GeneID" id="63778679"/>
<keyword evidence="2" id="KW-1185">Reference proteome</keyword>
<proteinExistence type="predicted"/>
<evidence type="ECO:0000313" key="1">
    <source>
        <dbReference type="EMBL" id="ORY58574.1"/>
    </source>
</evidence>
<accession>A0A1Y2DHI9</accession>
<organism evidence="1 2">
    <name type="scientific">Pseudomassariella vexata</name>
    <dbReference type="NCBI Taxonomy" id="1141098"/>
    <lineage>
        <taxon>Eukaryota</taxon>
        <taxon>Fungi</taxon>
        <taxon>Dikarya</taxon>
        <taxon>Ascomycota</taxon>
        <taxon>Pezizomycotina</taxon>
        <taxon>Sordariomycetes</taxon>
        <taxon>Xylariomycetidae</taxon>
        <taxon>Amphisphaeriales</taxon>
        <taxon>Pseudomassariaceae</taxon>
        <taxon>Pseudomassariella</taxon>
    </lineage>
</organism>
<dbReference type="Proteomes" id="UP000193689">
    <property type="component" value="Unassembled WGS sequence"/>
</dbReference>
<dbReference type="RefSeq" id="XP_040711491.1">
    <property type="nucleotide sequence ID" value="XM_040862467.1"/>
</dbReference>
<dbReference type="EMBL" id="MCFJ01000016">
    <property type="protein sequence ID" value="ORY58574.1"/>
    <property type="molecule type" value="Genomic_DNA"/>
</dbReference>
<comment type="caution">
    <text evidence="1">The sequence shown here is derived from an EMBL/GenBank/DDBJ whole genome shotgun (WGS) entry which is preliminary data.</text>
</comment>
<name>A0A1Y2DHI9_9PEZI</name>
<sequence length="254" mass="26941">MILAAAVSAKGDNNGDSVKSQCKSYARLTKATELAANATKLADKFDNNQTEIDAFKAKVADKQTELATLASNSTLMSSCAVVQAVEDDKDACDDMEDMEKMIEKASNPTKLADKFDNNATKIAEFKAKASDAVTKLADMQGNTTLLAFCSVQNDISSCKKMAKLEKTIAKAGNTTYLNSKFDGNATKIAEFQDKAAKAQIKLDALMANSSLMDTCRRLAQAGTSASDNSSLAGHIEIVGGLVTMLAVATAMFML</sequence>
<dbReference type="AlphaFoldDB" id="A0A1Y2DHI9"/>
<reference evidence="1 2" key="1">
    <citation type="submission" date="2016-07" db="EMBL/GenBank/DDBJ databases">
        <title>Pervasive Adenine N6-methylation of Active Genes in Fungi.</title>
        <authorList>
            <consortium name="DOE Joint Genome Institute"/>
            <person name="Mondo S.J."/>
            <person name="Dannebaum R.O."/>
            <person name="Kuo R.C."/>
            <person name="Labutti K."/>
            <person name="Haridas S."/>
            <person name="Kuo A."/>
            <person name="Salamov A."/>
            <person name="Ahrendt S.R."/>
            <person name="Lipzen A."/>
            <person name="Sullivan W."/>
            <person name="Andreopoulos W.B."/>
            <person name="Clum A."/>
            <person name="Lindquist E."/>
            <person name="Daum C."/>
            <person name="Ramamoorthy G.K."/>
            <person name="Gryganskyi A."/>
            <person name="Culley D."/>
            <person name="Magnuson J.K."/>
            <person name="James T.Y."/>
            <person name="O'Malley M.A."/>
            <person name="Stajich J.E."/>
            <person name="Spatafora J.W."/>
            <person name="Visel A."/>
            <person name="Grigoriev I.V."/>
        </authorList>
    </citation>
    <scope>NUCLEOTIDE SEQUENCE [LARGE SCALE GENOMIC DNA]</scope>
    <source>
        <strain evidence="1 2">CBS 129021</strain>
    </source>
</reference>
<evidence type="ECO:0000313" key="2">
    <source>
        <dbReference type="Proteomes" id="UP000193689"/>
    </source>
</evidence>
<dbReference type="InParanoid" id="A0A1Y2DHI9"/>